<feature type="repeat" description="WD" evidence="10">
    <location>
        <begin position="1115"/>
        <end position="1156"/>
    </location>
</feature>
<dbReference type="GO" id="GO:0071561">
    <property type="term" value="C:nucleus-vacuole junction"/>
    <property type="evidence" value="ECO:0007669"/>
    <property type="project" value="TreeGrafter"/>
</dbReference>
<dbReference type="PROSITE" id="PS00108">
    <property type="entry name" value="PROTEIN_KINASE_ST"/>
    <property type="match status" value="1"/>
</dbReference>
<keyword evidence="4" id="KW-0808">Transferase</keyword>
<dbReference type="InterPro" id="IPR016024">
    <property type="entry name" value="ARM-type_fold"/>
</dbReference>
<feature type="region of interest" description="Disordered" evidence="11">
    <location>
        <begin position="1015"/>
        <end position="1040"/>
    </location>
</feature>
<feature type="compositionally biased region" description="Low complexity" evidence="11">
    <location>
        <begin position="268"/>
        <end position="287"/>
    </location>
</feature>
<dbReference type="EC" id="2.7.11.1" evidence="1"/>
<dbReference type="InterPro" id="IPR011009">
    <property type="entry name" value="Kinase-like_dom_sf"/>
</dbReference>
<gene>
    <name evidence="13" type="ORF">K443DRAFT_681977</name>
</gene>
<protein>
    <recommendedName>
        <fullName evidence="1">non-specific serine/threonine protein kinase</fullName>
        <ecNumber evidence="1">2.7.11.1</ecNumber>
    </recommendedName>
</protein>
<feature type="domain" description="Protein kinase" evidence="12">
    <location>
        <begin position="1"/>
        <end position="245"/>
    </location>
</feature>
<feature type="repeat" description="HEAT" evidence="9">
    <location>
        <begin position="428"/>
        <end position="459"/>
    </location>
</feature>
<dbReference type="InterPro" id="IPR045162">
    <property type="entry name" value="Vps15-like"/>
</dbReference>
<evidence type="ECO:0000256" key="6">
    <source>
        <dbReference type="ARBA" id="ARBA00022741"/>
    </source>
</evidence>
<dbReference type="InterPro" id="IPR011989">
    <property type="entry name" value="ARM-like"/>
</dbReference>
<organism evidence="13 14">
    <name type="scientific">Laccaria amethystina LaAM-08-1</name>
    <dbReference type="NCBI Taxonomy" id="1095629"/>
    <lineage>
        <taxon>Eukaryota</taxon>
        <taxon>Fungi</taxon>
        <taxon>Dikarya</taxon>
        <taxon>Basidiomycota</taxon>
        <taxon>Agaricomycotina</taxon>
        <taxon>Agaricomycetes</taxon>
        <taxon>Agaricomycetidae</taxon>
        <taxon>Agaricales</taxon>
        <taxon>Agaricineae</taxon>
        <taxon>Hydnangiaceae</taxon>
        <taxon>Laccaria</taxon>
    </lineage>
</organism>
<dbReference type="InterPro" id="IPR036322">
    <property type="entry name" value="WD40_repeat_dom_sf"/>
</dbReference>
<dbReference type="Gene3D" id="2.130.10.10">
    <property type="entry name" value="YVTN repeat-like/Quinoprotein amine dehydrogenase"/>
    <property type="match status" value="2"/>
</dbReference>
<evidence type="ECO:0000256" key="2">
    <source>
        <dbReference type="ARBA" id="ARBA00022527"/>
    </source>
</evidence>
<dbReference type="GO" id="GO:0005524">
    <property type="term" value="F:ATP binding"/>
    <property type="evidence" value="ECO:0007669"/>
    <property type="project" value="UniProtKB-KW"/>
</dbReference>
<feature type="repeat" description="WD" evidence="10">
    <location>
        <begin position="1471"/>
        <end position="1494"/>
    </location>
</feature>
<dbReference type="InterPro" id="IPR000719">
    <property type="entry name" value="Prot_kinase_dom"/>
</dbReference>
<dbReference type="PANTHER" id="PTHR17583">
    <property type="entry name" value="PHOSPHOINOSITIDE 3-KINASE REGULATORY SUBUNIT 4"/>
    <property type="match status" value="1"/>
</dbReference>
<evidence type="ECO:0000256" key="5">
    <source>
        <dbReference type="ARBA" id="ARBA00022737"/>
    </source>
</evidence>
<dbReference type="HOGENOM" id="CLU_001696_0_1_1"/>
<dbReference type="Gene3D" id="1.25.10.10">
    <property type="entry name" value="Leucine-rich Repeat Variant"/>
    <property type="match status" value="1"/>
</dbReference>
<name>A0A0C9X6G6_9AGAR</name>
<feature type="region of interest" description="Disordered" evidence="11">
    <location>
        <begin position="260"/>
        <end position="291"/>
    </location>
</feature>
<dbReference type="Pfam" id="PF22956">
    <property type="entry name" value="VPS15-like_hel"/>
    <property type="match status" value="1"/>
</dbReference>
<dbReference type="OrthoDB" id="242910at2759"/>
<evidence type="ECO:0000259" key="12">
    <source>
        <dbReference type="PROSITE" id="PS50011"/>
    </source>
</evidence>
<dbReference type="PROSITE" id="PS50294">
    <property type="entry name" value="WD_REPEATS_REGION"/>
    <property type="match status" value="1"/>
</dbReference>
<keyword evidence="14" id="KW-1185">Reference proteome</keyword>
<dbReference type="GO" id="GO:0005770">
    <property type="term" value="C:late endosome"/>
    <property type="evidence" value="ECO:0007669"/>
    <property type="project" value="TreeGrafter"/>
</dbReference>
<dbReference type="GO" id="GO:0006623">
    <property type="term" value="P:protein targeting to vacuole"/>
    <property type="evidence" value="ECO:0007669"/>
    <property type="project" value="TreeGrafter"/>
</dbReference>
<dbReference type="FunFam" id="1.10.510.10:FF:001053">
    <property type="entry name" value="Related to VPS15-ser/thr protein kinase"/>
    <property type="match status" value="1"/>
</dbReference>
<dbReference type="PANTHER" id="PTHR17583:SF0">
    <property type="entry name" value="PHOSPHOINOSITIDE 3-KINASE REGULATORY SUBUNIT 4"/>
    <property type="match status" value="1"/>
</dbReference>
<dbReference type="GO" id="GO:0034272">
    <property type="term" value="C:phosphatidylinositol 3-kinase complex, class III, type II"/>
    <property type="evidence" value="ECO:0007669"/>
    <property type="project" value="TreeGrafter"/>
</dbReference>
<evidence type="ECO:0000256" key="8">
    <source>
        <dbReference type="ARBA" id="ARBA00022840"/>
    </source>
</evidence>
<keyword evidence="5" id="KW-0677">Repeat</keyword>
<feature type="compositionally biased region" description="Basic and acidic residues" evidence="11">
    <location>
        <begin position="1015"/>
        <end position="1025"/>
    </location>
</feature>
<dbReference type="InterPro" id="IPR001680">
    <property type="entry name" value="WD40_rpt"/>
</dbReference>
<keyword evidence="8" id="KW-0067">ATP-binding</keyword>
<dbReference type="Pfam" id="PF00400">
    <property type="entry name" value="WD40"/>
    <property type="match status" value="2"/>
</dbReference>
<dbReference type="SUPFAM" id="SSF48371">
    <property type="entry name" value="ARM repeat"/>
    <property type="match status" value="1"/>
</dbReference>
<dbReference type="InterPro" id="IPR021133">
    <property type="entry name" value="HEAT_type_2"/>
</dbReference>
<reference evidence="13 14" key="1">
    <citation type="submission" date="2014-04" db="EMBL/GenBank/DDBJ databases">
        <authorList>
            <consortium name="DOE Joint Genome Institute"/>
            <person name="Kuo A."/>
            <person name="Kohler A."/>
            <person name="Nagy L.G."/>
            <person name="Floudas D."/>
            <person name="Copeland A."/>
            <person name="Barry K.W."/>
            <person name="Cichocki N."/>
            <person name="Veneault-Fourrey C."/>
            <person name="LaButti K."/>
            <person name="Lindquist E.A."/>
            <person name="Lipzen A."/>
            <person name="Lundell T."/>
            <person name="Morin E."/>
            <person name="Murat C."/>
            <person name="Sun H."/>
            <person name="Tunlid A."/>
            <person name="Henrissat B."/>
            <person name="Grigoriev I.V."/>
            <person name="Hibbett D.S."/>
            <person name="Martin F."/>
            <person name="Nordberg H.P."/>
            <person name="Cantor M.N."/>
            <person name="Hua S.X."/>
        </authorList>
    </citation>
    <scope>NUCLEOTIDE SEQUENCE [LARGE SCALE GENOMIC DNA]</scope>
    <source>
        <strain evidence="13 14">LaAM-08-1</strain>
    </source>
</reference>
<proteinExistence type="predicted"/>
<keyword evidence="2" id="KW-0723">Serine/threonine-protein kinase</keyword>
<keyword evidence="3 10" id="KW-0853">WD repeat</keyword>
<dbReference type="SMART" id="SM00220">
    <property type="entry name" value="S_TKc"/>
    <property type="match status" value="1"/>
</dbReference>
<dbReference type="GO" id="GO:0016236">
    <property type="term" value="P:macroautophagy"/>
    <property type="evidence" value="ECO:0007669"/>
    <property type="project" value="InterPro"/>
</dbReference>
<dbReference type="CDD" id="cd13980">
    <property type="entry name" value="STKc_Vps15"/>
    <property type="match status" value="1"/>
</dbReference>
<dbReference type="STRING" id="1095629.A0A0C9X6G6"/>
<dbReference type="InterPro" id="IPR015943">
    <property type="entry name" value="WD40/YVTN_repeat-like_dom_sf"/>
</dbReference>
<evidence type="ECO:0000256" key="11">
    <source>
        <dbReference type="SAM" id="MobiDB-lite"/>
    </source>
</evidence>
<evidence type="ECO:0000256" key="9">
    <source>
        <dbReference type="PROSITE-ProRule" id="PRU00103"/>
    </source>
</evidence>
<evidence type="ECO:0000256" key="1">
    <source>
        <dbReference type="ARBA" id="ARBA00012513"/>
    </source>
</evidence>
<accession>A0A0C9X6G6</accession>
<feature type="region of interest" description="Disordered" evidence="11">
    <location>
        <begin position="924"/>
        <end position="1000"/>
    </location>
</feature>
<dbReference type="PROSITE" id="PS50011">
    <property type="entry name" value="PROTEIN_KINASE_DOM"/>
    <property type="match status" value="1"/>
</dbReference>
<dbReference type="InterPro" id="IPR055231">
    <property type="entry name" value="2AA_helical"/>
</dbReference>
<reference evidence="14" key="2">
    <citation type="submission" date="2015-01" db="EMBL/GenBank/DDBJ databases">
        <title>Evolutionary Origins and Diversification of the Mycorrhizal Mutualists.</title>
        <authorList>
            <consortium name="DOE Joint Genome Institute"/>
            <consortium name="Mycorrhizal Genomics Consortium"/>
            <person name="Kohler A."/>
            <person name="Kuo A."/>
            <person name="Nagy L.G."/>
            <person name="Floudas D."/>
            <person name="Copeland A."/>
            <person name="Barry K.W."/>
            <person name="Cichocki N."/>
            <person name="Veneault-Fourrey C."/>
            <person name="LaButti K."/>
            <person name="Lindquist E.A."/>
            <person name="Lipzen A."/>
            <person name="Lundell T."/>
            <person name="Morin E."/>
            <person name="Murat C."/>
            <person name="Riley R."/>
            <person name="Ohm R."/>
            <person name="Sun H."/>
            <person name="Tunlid A."/>
            <person name="Henrissat B."/>
            <person name="Grigoriev I.V."/>
            <person name="Hibbett D.S."/>
            <person name="Martin F."/>
        </authorList>
    </citation>
    <scope>NUCLEOTIDE SEQUENCE [LARGE SCALE GENOMIC DNA]</scope>
    <source>
        <strain evidence="14">LaAM-08-1</strain>
    </source>
</reference>
<dbReference type="PROSITE" id="PS50082">
    <property type="entry name" value="WD_REPEATS_2"/>
    <property type="match status" value="2"/>
</dbReference>
<dbReference type="GO" id="GO:0034271">
    <property type="term" value="C:phosphatidylinositol 3-kinase complex, class III, type I"/>
    <property type="evidence" value="ECO:0007669"/>
    <property type="project" value="TreeGrafter"/>
</dbReference>
<feature type="compositionally biased region" description="Low complexity" evidence="11">
    <location>
        <begin position="965"/>
        <end position="978"/>
    </location>
</feature>
<sequence length="1589" mass="176213">MDRETLSDIANIYNYQSFVETDKAGYIIRQWVASNLYDRISTRPFLTMVEKKWIAFQLLNALRDARNRKISHGDIKSENILVTSWNWIYLTDFASYKPTYLPLDDPSDFSFFFDTSGRRTCYIAPERFYTHVTNPEISAKKSRIAEDPEGKRDGKVTESMDCFSVGCVIAELFLEGAPLFTLSQLFKYREGEFNVDSHLAPIEDEGVRHLIKQMISLDSNARPTFDALLHTSRGSIFPEAFYSFLHNYVSTINDLSSTFPSLSPPTSTPTSIPPSISTTSLRPSSSTGLTVNPTVGDTTMEVLPSDSDNRLERIWADYESIEPYVIMESTESPKMDMKIDYVSVNIASKPFQDVLPVELNIPNRDSKLRGAVPSGRFAAIEDGPALIILALITANIRNSVLPSSKVRALDAFLALSCHLTDEAKLDRMVPYIVELLNDDAALVRSAALRTLMQVLMIVTVITPSNVAIFPEYIIPNIKHLVQDPEVSVRCTYAQCIVQLADTALRYLEMGQALRAHGAFNLSAEAQEYDNAHFEISYDASMQELQNQIQDHLSALLMDPSSIVKRAVLHDISSLCIFLGRQKTNDVLLSHMITYLNDRDWLLRYAFFESIVDVAACAGGRSLEEYILPLMVQALSDVEESVVAKVLAALTSLCELGLFQKMRIWELMSAILGFLYHPNIWIRQGAATFISSAAQHLPSSDIWCILYPSLRHFLRSDIAEIDTLSLLGAMKPPLPKQILDAAVQWAMKADKSGFWRGPRRGAKVESPRESVVSVRKTATGGISRHKSEEDETYLTKLQQLGMTSVDENKLLAMREYILKLANATSSFTSRLNHEPDTGKSLKVSGDVELQKLGVVPQTVFLKSRNSDITARSSRVLSFRRSTYNSSSRTPILSPRLLRGSSIDRNSTGAPFEDLRRRLQTINASSSSLSLANTSREHRSSASGRGTSSSSLAALAEPSPIPERPLSPTESVVSTTNSVSLRPTNRLQIGTDGTKAAPAVGSSKTNATGVLEAHSKILSESSPERSGRSSPMSMSTTLRAHRPRVPSMLPISTYDGQEPGISNLLENLYLDNNRELQQDFGPHVHEGPIRRRNATRHNFTSRDGTTRRTEASLIANLTSHSEAVTGLAVSPDHMFFVSSSDDKTVKVWDTARLERNVTSKPRHTYGQHHARVKCVCILEGVHCFASAADDGSLHVVRVHITQSGALPKYNKLQVIREHRVDGVGEYITCMTHYNTDSSSNLVFVTTHSNITVLDLRTMRVLQTMENPRHYGPITALCIDRKRAWIVVGTSTGVLTLWDKRFGLLLRSWHVGVTVSGRSARIHQCVVHPTKGRGKWIMVTVNTSKKPTDRTHSILVEVWDIENAVLVETFVMRVGSPSDPIPEPHEMTGVDADSSPAAAIAALVRSRNSSNSESMDRQPSRNTFIDELIPSPVPDVRALVVGLDFGGYSVAHRSEYGEMIADSSPSGRFATRGFMITGSEDRKIRLWDLGKLERTTVLSGLESENEKPSYDTLTIGTASAFVETWPPTPNGGQSNRPPQRISLITNNQQSLLKSHQDVVTVLACIDSPFRGGIISGDQAGVIKVWRVEQVDH</sequence>
<dbReference type="Gene3D" id="1.10.510.10">
    <property type="entry name" value="Transferase(Phosphotransferase) domain 1"/>
    <property type="match status" value="1"/>
</dbReference>
<dbReference type="SUPFAM" id="SSF56112">
    <property type="entry name" value="Protein kinase-like (PK-like)"/>
    <property type="match status" value="1"/>
</dbReference>
<evidence type="ECO:0000256" key="4">
    <source>
        <dbReference type="ARBA" id="ARBA00022679"/>
    </source>
</evidence>
<evidence type="ECO:0000313" key="13">
    <source>
        <dbReference type="EMBL" id="KIJ96898.1"/>
    </source>
</evidence>
<dbReference type="SMART" id="SM00320">
    <property type="entry name" value="WD40"/>
    <property type="match status" value="5"/>
</dbReference>
<dbReference type="Proteomes" id="UP000054477">
    <property type="component" value="Unassembled WGS sequence"/>
</dbReference>
<dbReference type="PROSITE" id="PS50077">
    <property type="entry name" value="HEAT_REPEAT"/>
    <property type="match status" value="1"/>
</dbReference>
<evidence type="ECO:0000256" key="3">
    <source>
        <dbReference type="ARBA" id="ARBA00022574"/>
    </source>
</evidence>
<dbReference type="InterPro" id="IPR019775">
    <property type="entry name" value="WD40_repeat_CS"/>
</dbReference>
<keyword evidence="6" id="KW-0547">Nucleotide-binding</keyword>
<evidence type="ECO:0000256" key="7">
    <source>
        <dbReference type="ARBA" id="ARBA00022777"/>
    </source>
</evidence>
<dbReference type="EMBL" id="KN838708">
    <property type="protein sequence ID" value="KIJ96898.1"/>
    <property type="molecule type" value="Genomic_DNA"/>
</dbReference>
<dbReference type="GO" id="GO:0045324">
    <property type="term" value="P:late endosome to vacuole transport"/>
    <property type="evidence" value="ECO:0007669"/>
    <property type="project" value="InterPro"/>
</dbReference>
<dbReference type="SUPFAM" id="SSF50978">
    <property type="entry name" value="WD40 repeat-like"/>
    <property type="match status" value="2"/>
</dbReference>
<evidence type="ECO:0000313" key="14">
    <source>
        <dbReference type="Proteomes" id="UP000054477"/>
    </source>
</evidence>
<dbReference type="Pfam" id="PF00069">
    <property type="entry name" value="Pkinase"/>
    <property type="match status" value="1"/>
</dbReference>
<feature type="compositionally biased region" description="Low complexity" evidence="11">
    <location>
        <begin position="939"/>
        <end position="954"/>
    </location>
</feature>
<dbReference type="InterPro" id="IPR008271">
    <property type="entry name" value="Ser/Thr_kinase_AS"/>
</dbReference>
<keyword evidence="7" id="KW-0418">Kinase</keyword>
<dbReference type="GO" id="GO:0004674">
    <property type="term" value="F:protein serine/threonine kinase activity"/>
    <property type="evidence" value="ECO:0007669"/>
    <property type="project" value="UniProtKB-KW"/>
</dbReference>
<dbReference type="PROSITE" id="PS00678">
    <property type="entry name" value="WD_REPEATS_1"/>
    <property type="match status" value="1"/>
</dbReference>
<evidence type="ECO:0000256" key="10">
    <source>
        <dbReference type="PROSITE-ProRule" id="PRU00221"/>
    </source>
</evidence>